<evidence type="ECO:0000313" key="1">
    <source>
        <dbReference type="EMBL" id="CBY07807.1"/>
    </source>
</evidence>
<dbReference type="InParanoid" id="E4X6D9"/>
<dbReference type="AlphaFoldDB" id="E4X6D9"/>
<organism evidence="1">
    <name type="scientific">Oikopleura dioica</name>
    <name type="common">Tunicate</name>
    <dbReference type="NCBI Taxonomy" id="34765"/>
    <lineage>
        <taxon>Eukaryota</taxon>
        <taxon>Metazoa</taxon>
        <taxon>Chordata</taxon>
        <taxon>Tunicata</taxon>
        <taxon>Appendicularia</taxon>
        <taxon>Copelata</taxon>
        <taxon>Oikopleuridae</taxon>
        <taxon>Oikopleura</taxon>
    </lineage>
</organism>
<dbReference type="EMBL" id="FN653027">
    <property type="protein sequence ID" value="CBY07807.1"/>
    <property type="molecule type" value="Genomic_DNA"/>
</dbReference>
<reference evidence="1" key="1">
    <citation type="journal article" date="2010" name="Science">
        <title>Plasticity of animal genome architecture unmasked by rapid evolution of a pelagic tunicate.</title>
        <authorList>
            <person name="Denoeud F."/>
            <person name="Henriet S."/>
            <person name="Mungpakdee S."/>
            <person name="Aury J.M."/>
            <person name="Da Silva C."/>
            <person name="Brinkmann H."/>
            <person name="Mikhaleva J."/>
            <person name="Olsen L.C."/>
            <person name="Jubin C."/>
            <person name="Canestro C."/>
            <person name="Bouquet J.M."/>
            <person name="Danks G."/>
            <person name="Poulain J."/>
            <person name="Campsteijn C."/>
            <person name="Adamski M."/>
            <person name="Cross I."/>
            <person name="Yadetie F."/>
            <person name="Muffato M."/>
            <person name="Louis A."/>
            <person name="Butcher S."/>
            <person name="Tsagkogeorga G."/>
            <person name="Konrad A."/>
            <person name="Singh S."/>
            <person name="Jensen M.F."/>
            <person name="Cong E.H."/>
            <person name="Eikeseth-Otteraa H."/>
            <person name="Noel B."/>
            <person name="Anthouard V."/>
            <person name="Porcel B.M."/>
            <person name="Kachouri-Lafond R."/>
            <person name="Nishino A."/>
            <person name="Ugolini M."/>
            <person name="Chourrout P."/>
            <person name="Nishida H."/>
            <person name="Aasland R."/>
            <person name="Huzurbazar S."/>
            <person name="Westhof E."/>
            <person name="Delsuc F."/>
            <person name="Lehrach H."/>
            <person name="Reinhardt R."/>
            <person name="Weissenbach J."/>
            <person name="Roy S.W."/>
            <person name="Artiguenave F."/>
            <person name="Postlethwait J.H."/>
            <person name="Manak J.R."/>
            <person name="Thompson E.M."/>
            <person name="Jaillon O."/>
            <person name="Du Pasquier L."/>
            <person name="Boudinot P."/>
            <person name="Liberles D.A."/>
            <person name="Volff J.N."/>
            <person name="Philippe H."/>
            <person name="Lenhard B."/>
            <person name="Roest Crollius H."/>
            <person name="Wincker P."/>
            <person name="Chourrout D."/>
        </authorList>
    </citation>
    <scope>NUCLEOTIDE SEQUENCE [LARGE SCALE GENOMIC DNA]</scope>
</reference>
<name>E4X6D9_OIKDI</name>
<proteinExistence type="predicted"/>
<gene>
    <name evidence="1" type="ORF">GSOID_T00003161001</name>
</gene>
<accession>E4X6D9</accession>
<protein>
    <submittedName>
        <fullName evidence="1">Uncharacterized protein</fullName>
    </submittedName>
</protein>
<evidence type="ECO:0000313" key="2">
    <source>
        <dbReference type="Proteomes" id="UP000001307"/>
    </source>
</evidence>
<dbReference type="Proteomes" id="UP000001307">
    <property type="component" value="Unassembled WGS sequence"/>
</dbReference>
<keyword evidence="2" id="KW-1185">Reference proteome</keyword>
<sequence>MGTVIPVYSSTDYQFFKLHELPEKYLDECAELLSDEWSSKNPAGRRRILQSSSNDLPIHFVNGVLIVRLVKYLNLIE</sequence>